<evidence type="ECO:0000259" key="3">
    <source>
        <dbReference type="PROSITE" id="PS50006"/>
    </source>
</evidence>
<dbReference type="InterPro" id="IPR000253">
    <property type="entry name" value="FHA_dom"/>
</dbReference>
<feature type="region of interest" description="Disordered" evidence="2">
    <location>
        <begin position="208"/>
        <end position="232"/>
    </location>
</feature>
<feature type="region of interest" description="Disordered" evidence="2">
    <location>
        <begin position="453"/>
        <end position="524"/>
    </location>
</feature>
<dbReference type="AlphaFoldDB" id="A0A976ID17"/>
<proteinExistence type="predicted"/>
<dbReference type="InterPro" id="IPR008984">
    <property type="entry name" value="SMAD_FHA_dom_sf"/>
</dbReference>
<sequence length="569" mass="64218">MLSPTKLLPWGRLVLLTKKPSDTMPEKYNLLRSKHCVGRVASRSDIHIPKKFISSVHCIIRLLGTDDSKAPVVEIEDLRSLDMKIMASVFDLIRYGIWVNLQKIGYHQKSSLKNGYVIHFTPPDSKDLVELAYKFEIIPSGLTDQNEELHARLSADEMSVASRTRKRVHEELQSTQSPTNAVSPPRPRPEKKRRRLIISQQLRYDEPHKASGKGLITKQHKAQASEETPSLSAKAASTRCQHTAELASKSTLIMLQEQNEELKNVIAENAILLNRQSKQLTSANKELEMLQKECETFKQARENEIATLKKGYEDELEKIKDQAAADLAMKDEEARKNEGVLRQECNTLKVTLDHIANDPKMPPQVRTIIELEAKIQVLKRQYKVDQESQAFQTQQQDRPQVQVIKMTPPSKKDLVELERKARLGRQLYNYQKETGRMIRKMYHQVNERIQEERKISESITMTSSSLSGSSQSQDSIDNRLSDRRSSQLSDASNEQSVTSPSGVLLTDDAPDLDAKSGETIAGRPPLFTLYGAQGVTADPTSSSNISRPTTLSQVEVYRAEGAKRAGDKE</sequence>
<dbReference type="Gene3D" id="2.60.200.20">
    <property type="match status" value="1"/>
</dbReference>
<reference evidence="4 5" key="1">
    <citation type="journal article" date="2021" name="Genome Biol.">
        <title>AFLAP: assembly-free linkage analysis pipeline using k-mers from genome sequencing data.</title>
        <authorList>
            <person name="Fletcher K."/>
            <person name="Zhang L."/>
            <person name="Gil J."/>
            <person name="Han R."/>
            <person name="Cavanaugh K."/>
            <person name="Michelmore R."/>
        </authorList>
    </citation>
    <scope>NUCLEOTIDE SEQUENCE [LARGE SCALE GENOMIC DNA]</scope>
    <source>
        <strain evidence="4 5">SF5</strain>
    </source>
</reference>
<gene>
    <name evidence="4" type="ORF">CCR75_002165</name>
</gene>
<dbReference type="SUPFAM" id="SSF49879">
    <property type="entry name" value="SMAD/FHA domain"/>
    <property type="match status" value="1"/>
</dbReference>
<feature type="domain" description="FHA" evidence="3">
    <location>
        <begin position="35"/>
        <end position="104"/>
    </location>
</feature>
<organism evidence="4 5">
    <name type="scientific">Bremia lactucae</name>
    <name type="common">Lettuce downy mildew</name>
    <dbReference type="NCBI Taxonomy" id="4779"/>
    <lineage>
        <taxon>Eukaryota</taxon>
        <taxon>Sar</taxon>
        <taxon>Stramenopiles</taxon>
        <taxon>Oomycota</taxon>
        <taxon>Peronosporomycetes</taxon>
        <taxon>Peronosporales</taxon>
        <taxon>Peronosporaceae</taxon>
        <taxon>Bremia</taxon>
    </lineage>
</organism>
<dbReference type="PROSITE" id="PS50006">
    <property type="entry name" value="FHA_DOMAIN"/>
    <property type="match status" value="1"/>
</dbReference>
<feature type="compositionally biased region" description="Polar residues" evidence="2">
    <location>
        <begin position="538"/>
        <end position="551"/>
    </location>
</feature>
<comment type="caution">
    <text evidence="4">The sequence shown here is derived from an EMBL/GenBank/DDBJ whole genome shotgun (WGS) entry which is preliminary data.</text>
</comment>
<protein>
    <recommendedName>
        <fullName evidence="3">FHA domain-containing protein</fullName>
    </recommendedName>
</protein>
<dbReference type="GeneID" id="94345935"/>
<evidence type="ECO:0000313" key="5">
    <source>
        <dbReference type="Proteomes" id="UP000294530"/>
    </source>
</evidence>
<dbReference type="OrthoDB" id="114364at2759"/>
<evidence type="ECO:0000256" key="1">
    <source>
        <dbReference type="SAM" id="Coils"/>
    </source>
</evidence>
<evidence type="ECO:0000313" key="4">
    <source>
        <dbReference type="EMBL" id="TDH67231.1"/>
    </source>
</evidence>
<feature type="compositionally biased region" description="Low complexity" evidence="2">
    <location>
        <begin position="457"/>
        <end position="475"/>
    </location>
</feature>
<feature type="compositionally biased region" description="Polar residues" evidence="2">
    <location>
        <begin position="173"/>
        <end position="182"/>
    </location>
</feature>
<keyword evidence="5" id="KW-1185">Reference proteome</keyword>
<dbReference type="Pfam" id="PF00498">
    <property type="entry name" value="FHA"/>
    <property type="match status" value="1"/>
</dbReference>
<dbReference type="Proteomes" id="UP000294530">
    <property type="component" value="Unassembled WGS sequence"/>
</dbReference>
<keyword evidence="1" id="KW-0175">Coiled coil</keyword>
<dbReference type="KEGG" id="blac:94345935"/>
<dbReference type="RefSeq" id="XP_067816730.1">
    <property type="nucleotide sequence ID" value="XM_067960264.1"/>
</dbReference>
<name>A0A976ID17_BRELC</name>
<feature type="region of interest" description="Disordered" evidence="2">
    <location>
        <begin position="156"/>
        <end position="193"/>
    </location>
</feature>
<accession>A0A976ID17</accession>
<feature type="coiled-coil region" evidence="1">
    <location>
        <begin position="255"/>
        <end position="307"/>
    </location>
</feature>
<feature type="compositionally biased region" description="Basic and acidic residues" evidence="2">
    <location>
        <begin position="476"/>
        <end position="485"/>
    </location>
</feature>
<dbReference type="EMBL" id="SHOA02000014">
    <property type="protein sequence ID" value="TDH67231.1"/>
    <property type="molecule type" value="Genomic_DNA"/>
</dbReference>
<evidence type="ECO:0000256" key="2">
    <source>
        <dbReference type="SAM" id="MobiDB-lite"/>
    </source>
</evidence>
<feature type="region of interest" description="Disordered" evidence="2">
    <location>
        <begin position="532"/>
        <end position="551"/>
    </location>
</feature>